<keyword evidence="1" id="KW-0732">Signal</keyword>
<accession>A0A1X6PH47</accession>
<evidence type="ECO:0000313" key="4">
    <source>
        <dbReference type="Proteomes" id="UP000218209"/>
    </source>
</evidence>
<protein>
    <recommendedName>
        <fullName evidence="2">Malectin domain-containing protein</fullName>
    </recommendedName>
</protein>
<name>A0A1X6PH47_PORUM</name>
<evidence type="ECO:0000259" key="2">
    <source>
        <dbReference type="Pfam" id="PF11721"/>
    </source>
</evidence>
<sequence length="451" mass="44713">MPTPPRVALAAAAAAALLASAVATVGASTAASSVWHASASLPWAGFGAAAVARPPRSFPSTAAARVATRAAAGLSTRGRTPIATARRADRLAAVARQAAGAPNSLYIDCAGAGTSEFDGATWVPDTVDGFPADSRVHGAPEQTGLPTVLRTNRFSTRTMVYTRPVPAPSAYRITLHWAEIFQTDPGARLMDVFVAVDGGQPVALASFLDVYALVGRNTPYEIVYPPTGTPGVAVASTVTVTLQPSIWYTDNVFLSAFRIVDTVAPANETADATLITTLVNEAAATADSVVLTNTTHAEYVAAAAATAADVDAATAAAAAAIATAADPPSATVEAAYDNVKAAIAAVTAAAAPLSGDAYTAAAAAAAAAEAAVVAYADALSPAECLYLHGREGGVSVDQLDGLAALVATVGTAVAAVDARLAEEAAAADAVVAAVAALGRAVAALQAAVVAA</sequence>
<feature type="domain" description="Malectin" evidence="2">
    <location>
        <begin position="106"/>
        <end position="218"/>
    </location>
</feature>
<gene>
    <name evidence="3" type="ORF">BU14_0057s0007</name>
</gene>
<dbReference type="Gene3D" id="2.60.120.430">
    <property type="entry name" value="Galactose-binding lectin"/>
    <property type="match status" value="1"/>
</dbReference>
<feature type="chain" id="PRO_5012823883" description="Malectin domain-containing protein" evidence="1">
    <location>
        <begin position="24"/>
        <end position="451"/>
    </location>
</feature>
<reference evidence="3 4" key="1">
    <citation type="submission" date="2017-03" db="EMBL/GenBank/DDBJ databases">
        <title>WGS assembly of Porphyra umbilicalis.</title>
        <authorList>
            <person name="Brawley S.H."/>
            <person name="Blouin N.A."/>
            <person name="Ficko-Blean E."/>
            <person name="Wheeler G.L."/>
            <person name="Lohr M."/>
            <person name="Goodson H.V."/>
            <person name="Jenkins J.W."/>
            <person name="Blaby-Haas C.E."/>
            <person name="Helliwell K.E."/>
            <person name="Chan C."/>
            <person name="Marriage T."/>
            <person name="Bhattacharya D."/>
            <person name="Klein A.S."/>
            <person name="Badis Y."/>
            <person name="Brodie J."/>
            <person name="Cao Y."/>
            <person name="Collen J."/>
            <person name="Dittami S.M."/>
            <person name="Gachon C.M."/>
            <person name="Green B.R."/>
            <person name="Karpowicz S."/>
            <person name="Kim J.W."/>
            <person name="Kudahl U."/>
            <person name="Lin S."/>
            <person name="Michel G."/>
            <person name="Mittag M."/>
            <person name="Olson B.J."/>
            <person name="Pangilinan J."/>
            <person name="Peng Y."/>
            <person name="Qiu H."/>
            <person name="Shu S."/>
            <person name="Singer J.T."/>
            <person name="Smith A.G."/>
            <person name="Sprecher B.N."/>
            <person name="Wagner V."/>
            <person name="Wang W."/>
            <person name="Wang Z.-Y."/>
            <person name="Yan J."/>
            <person name="Yarish C."/>
            <person name="Zoeuner-Riek S."/>
            <person name="Zhuang Y."/>
            <person name="Zou Y."/>
            <person name="Lindquist E.A."/>
            <person name="Grimwood J."/>
            <person name="Barry K."/>
            <person name="Rokhsar D.S."/>
            <person name="Schmutz J."/>
            <person name="Stiller J.W."/>
            <person name="Grossman A.R."/>
            <person name="Prochnik S.E."/>
        </authorList>
    </citation>
    <scope>NUCLEOTIDE SEQUENCE [LARGE SCALE GENOMIC DNA]</scope>
    <source>
        <strain evidence="3">4086291</strain>
    </source>
</reference>
<evidence type="ECO:0000256" key="1">
    <source>
        <dbReference type="SAM" id="SignalP"/>
    </source>
</evidence>
<dbReference type="EMBL" id="KV918779">
    <property type="protein sequence ID" value="OSX80187.1"/>
    <property type="molecule type" value="Genomic_DNA"/>
</dbReference>
<proteinExistence type="predicted"/>
<dbReference type="AlphaFoldDB" id="A0A1X6PH47"/>
<dbReference type="InterPro" id="IPR021720">
    <property type="entry name" value="Malectin_dom"/>
</dbReference>
<keyword evidence="4" id="KW-1185">Reference proteome</keyword>
<feature type="signal peptide" evidence="1">
    <location>
        <begin position="1"/>
        <end position="23"/>
    </location>
</feature>
<dbReference type="Pfam" id="PF11721">
    <property type="entry name" value="Malectin"/>
    <property type="match status" value="1"/>
</dbReference>
<organism evidence="3 4">
    <name type="scientific">Porphyra umbilicalis</name>
    <name type="common">Purple laver</name>
    <name type="synonym">Red alga</name>
    <dbReference type="NCBI Taxonomy" id="2786"/>
    <lineage>
        <taxon>Eukaryota</taxon>
        <taxon>Rhodophyta</taxon>
        <taxon>Bangiophyceae</taxon>
        <taxon>Bangiales</taxon>
        <taxon>Bangiaceae</taxon>
        <taxon>Porphyra</taxon>
    </lineage>
</organism>
<evidence type="ECO:0000313" key="3">
    <source>
        <dbReference type="EMBL" id="OSX80187.1"/>
    </source>
</evidence>
<dbReference type="Proteomes" id="UP000218209">
    <property type="component" value="Unassembled WGS sequence"/>
</dbReference>